<feature type="signal peptide" evidence="1">
    <location>
        <begin position="1"/>
        <end position="29"/>
    </location>
</feature>
<evidence type="ECO:0000313" key="3">
    <source>
        <dbReference type="Proteomes" id="UP000024836"/>
    </source>
</evidence>
<dbReference type="Pfam" id="PF04390">
    <property type="entry name" value="LptE"/>
    <property type="match status" value="1"/>
</dbReference>
<proteinExistence type="predicted"/>
<keyword evidence="3" id="KW-1185">Reference proteome</keyword>
<dbReference type="InterPro" id="IPR007485">
    <property type="entry name" value="LPS_assembly_LptE"/>
</dbReference>
<dbReference type="OrthoDB" id="7629596at2"/>
<protein>
    <submittedName>
        <fullName evidence="2">Secreted periplasmic protein</fullName>
    </submittedName>
</protein>
<organism evidence="2 3">
    <name type="scientific">Actibacterium atlanticum</name>
    <dbReference type="NCBI Taxonomy" id="1461693"/>
    <lineage>
        <taxon>Bacteria</taxon>
        <taxon>Pseudomonadati</taxon>
        <taxon>Pseudomonadota</taxon>
        <taxon>Alphaproteobacteria</taxon>
        <taxon>Rhodobacterales</taxon>
        <taxon>Roseobacteraceae</taxon>
        <taxon>Actibacterium</taxon>
    </lineage>
</organism>
<dbReference type="PROSITE" id="PS51257">
    <property type="entry name" value="PROKAR_LIPOPROTEIN"/>
    <property type="match status" value="1"/>
</dbReference>
<dbReference type="InterPro" id="IPR006311">
    <property type="entry name" value="TAT_signal"/>
</dbReference>
<evidence type="ECO:0000313" key="2">
    <source>
        <dbReference type="EMBL" id="KCV82421.1"/>
    </source>
</evidence>
<dbReference type="Gene3D" id="3.30.160.150">
    <property type="entry name" value="Lipoprotein like domain"/>
    <property type="match status" value="1"/>
</dbReference>
<reference evidence="2 3" key="1">
    <citation type="submission" date="2013-04" db="EMBL/GenBank/DDBJ databases">
        <title>Shimia sp. 22II-S11-Z10 Genome Sequencing.</title>
        <authorList>
            <person name="Lai Q."/>
            <person name="Li G."/>
            <person name="Shao Z."/>
        </authorList>
    </citation>
    <scope>NUCLEOTIDE SEQUENCE [LARGE SCALE GENOMIC DNA]</scope>
    <source>
        <strain evidence="3">22II-S11-Z10</strain>
    </source>
</reference>
<dbReference type="PROSITE" id="PS51318">
    <property type="entry name" value="TAT"/>
    <property type="match status" value="1"/>
</dbReference>
<feature type="chain" id="PRO_5001571390" evidence="1">
    <location>
        <begin position="30"/>
        <end position="165"/>
    </location>
</feature>
<dbReference type="RefSeq" id="WP_035250382.1">
    <property type="nucleotide sequence ID" value="NZ_AQQY01000004.1"/>
</dbReference>
<name>A0A058ZNM3_9RHOB</name>
<dbReference type="EMBL" id="AQQY01000004">
    <property type="protein sequence ID" value="KCV82421.1"/>
    <property type="molecule type" value="Genomic_DNA"/>
</dbReference>
<dbReference type="PATRIC" id="fig|1461693.3.peg.1733"/>
<evidence type="ECO:0000256" key="1">
    <source>
        <dbReference type="SAM" id="SignalP"/>
    </source>
</evidence>
<comment type="caution">
    <text evidence="2">The sequence shown here is derived from an EMBL/GenBank/DDBJ whole genome shotgun (WGS) entry which is preliminary data.</text>
</comment>
<accession>A0A058ZNM3</accession>
<dbReference type="Proteomes" id="UP000024836">
    <property type="component" value="Unassembled WGS sequence"/>
</dbReference>
<dbReference type="GO" id="GO:0019867">
    <property type="term" value="C:outer membrane"/>
    <property type="evidence" value="ECO:0007669"/>
    <property type="project" value="InterPro"/>
</dbReference>
<dbReference type="AlphaFoldDB" id="A0A058ZNM3"/>
<dbReference type="STRING" id="1461693.ATO10_08522"/>
<dbReference type="GO" id="GO:0043165">
    <property type="term" value="P:Gram-negative-bacterium-type cell outer membrane assembly"/>
    <property type="evidence" value="ECO:0007669"/>
    <property type="project" value="InterPro"/>
</dbReference>
<gene>
    <name evidence="2" type="ORF">ATO10_08522</name>
</gene>
<sequence>MSSSDRRAFLTFGLSALTLAGCGYAPALAPGGVAGPLYGRIYVTDPTDENGYRFVNRFEQRLGQAEAPSFDLAYMIKTSEQGLAITNTQETTRFNIVGSVTFTLTDRRTGAALMTGEVNSFTGYSATGTTVSTRTAQQDAQARLMVILADQLATKLIGSAGTLDL</sequence>
<dbReference type="eggNOG" id="COG5468">
    <property type="taxonomic scope" value="Bacteria"/>
</dbReference>
<keyword evidence="1" id="KW-0732">Signal</keyword>